<evidence type="ECO:0000313" key="4">
    <source>
        <dbReference type="Proteomes" id="UP001497512"/>
    </source>
</evidence>
<dbReference type="PANTHER" id="PTHR33143">
    <property type="entry name" value="F16F4.1 PROTEIN-RELATED"/>
    <property type="match status" value="1"/>
</dbReference>
<dbReference type="PANTHER" id="PTHR33143:SF3">
    <property type="entry name" value="VQ MOTIF-CONTAINING PROTEIN 17-RELATED"/>
    <property type="match status" value="1"/>
</dbReference>
<dbReference type="Pfam" id="PF05678">
    <property type="entry name" value="VQ"/>
    <property type="match status" value="1"/>
</dbReference>
<organism evidence="3 4">
    <name type="scientific">Sphagnum troendelagicum</name>
    <dbReference type="NCBI Taxonomy" id="128251"/>
    <lineage>
        <taxon>Eukaryota</taxon>
        <taxon>Viridiplantae</taxon>
        <taxon>Streptophyta</taxon>
        <taxon>Embryophyta</taxon>
        <taxon>Bryophyta</taxon>
        <taxon>Sphagnophytina</taxon>
        <taxon>Sphagnopsida</taxon>
        <taxon>Sphagnales</taxon>
        <taxon>Sphagnaceae</taxon>
        <taxon>Sphagnum</taxon>
    </lineage>
</organism>
<evidence type="ECO:0000313" key="3">
    <source>
        <dbReference type="EMBL" id="CAK9198613.1"/>
    </source>
</evidence>
<dbReference type="InterPro" id="IPR008889">
    <property type="entry name" value="VQ"/>
</dbReference>
<gene>
    <name evidence="3" type="ORF">CSSPTR1EN2_LOCUS4524</name>
</gene>
<evidence type="ECO:0000259" key="2">
    <source>
        <dbReference type="Pfam" id="PF05678"/>
    </source>
</evidence>
<proteinExistence type="predicted"/>
<protein>
    <recommendedName>
        <fullName evidence="2">VQ domain-containing protein</fullName>
    </recommendedName>
</protein>
<dbReference type="InterPro" id="IPR039607">
    <property type="entry name" value="VQ_8/17/18/20/21/25"/>
</dbReference>
<evidence type="ECO:0000256" key="1">
    <source>
        <dbReference type="SAM" id="MobiDB-lite"/>
    </source>
</evidence>
<keyword evidence="4" id="KW-1185">Reference proteome</keyword>
<sequence>MAPCIAENQGFTEQYIRSGDPIQLGLSKGSHTLGKPSTTAAGSVPAGAVGREQGSGGPHIPEHAATAAMLPAPTIRVIHIYAPKIIKTDVANFRSTVQRLTGRPSRSCKADTAGAPQRRARTKTVVAVPCSAPPAAAESSPDPALGFQDTDHHGQQQQLLSRQRVCAPACATDSMFQSCNRLVEDVQYSTDQDSPIRCSNTMPEISTDYSNMSIDSSFSFYTSSVDSRTAMSNNDEFFSHRQAPYSLDEIPAPYFFSAAGSDVFLPGSTDQQILMPNNSNQIDYASQTGAYTTVPCDHALTGITSSTRDSGMPLPIAPPLGYNELAAAGFSDLDILTGLGSTLPDLPLNLPPLSLSSTANGLTFYDSVQQFVMQPRLCR</sequence>
<feature type="region of interest" description="Disordered" evidence="1">
    <location>
        <begin position="132"/>
        <end position="156"/>
    </location>
</feature>
<dbReference type="EMBL" id="OZ019904">
    <property type="protein sequence ID" value="CAK9198613.1"/>
    <property type="molecule type" value="Genomic_DNA"/>
</dbReference>
<feature type="domain" description="VQ" evidence="2">
    <location>
        <begin position="80"/>
        <end position="105"/>
    </location>
</feature>
<name>A0ABP0TK26_9BRYO</name>
<accession>A0ABP0TK26</accession>
<dbReference type="Proteomes" id="UP001497512">
    <property type="component" value="Chromosome 12"/>
</dbReference>
<feature type="compositionally biased region" description="Low complexity" evidence="1">
    <location>
        <begin position="132"/>
        <end position="144"/>
    </location>
</feature>
<reference evidence="3" key="1">
    <citation type="submission" date="2024-02" db="EMBL/GenBank/DDBJ databases">
        <authorList>
            <consortium name="ELIXIR-Norway"/>
            <consortium name="Elixir Norway"/>
        </authorList>
    </citation>
    <scope>NUCLEOTIDE SEQUENCE</scope>
</reference>